<dbReference type="PANTHER" id="PTHR43134:SF3">
    <property type="entry name" value="FLAGELLAR BIOSYNTHESIS PROTEIN FLHF"/>
    <property type="match status" value="1"/>
</dbReference>
<name>A0ABM8UZY7_THEXY</name>
<evidence type="ECO:0000256" key="1">
    <source>
        <dbReference type="ARBA" id="ARBA00004413"/>
    </source>
</evidence>
<dbReference type="EMBL" id="CAJRAY010000006">
    <property type="protein sequence ID" value="CAG5077808.1"/>
    <property type="molecule type" value="Genomic_DNA"/>
</dbReference>
<evidence type="ECO:0000256" key="12">
    <source>
        <dbReference type="ARBA" id="ARBA00025337"/>
    </source>
</evidence>
<keyword evidence="8" id="KW-0653">Protein transport</keyword>
<accession>A0ABM8UZY7</accession>
<dbReference type="InterPro" id="IPR027417">
    <property type="entry name" value="P-loop_NTPase"/>
</dbReference>
<dbReference type="RefSeq" id="WP_213483237.1">
    <property type="nucleotide sequence ID" value="NZ_CAJRAY010000006.1"/>
</dbReference>
<dbReference type="PANTHER" id="PTHR43134">
    <property type="entry name" value="SIGNAL RECOGNITION PARTICLE RECEPTOR SUBUNIT ALPHA"/>
    <property type="match status" value="1"/>
</dbReference>
<keyword evidence="17" id="KW-0966">Cell projection</keyword>
<reference evidence="17 18" key="1">
    <citation type="submission" date="2021-04" db="EMBL/GenBank/DDBJ databases">
        <authorList>
            <person name="Rakotoarivonina H."/>
        </authorList>
    </citation>
    <scope>NUCLEOTIDE SEQUENCE [LARGE SCALE GENOMIC DNA]</scope>
    <source>
        <strain evidence="17 18">XE</strain>
    </source>
</reference>
<evidence type="ECO:0000256" key="3">
    <source>
        <dbReference type="ARBA" id="ARBA00014919"/>
    </source>
</evidence>
<keyword evidence="10" id="KW-0472">Membrane</keyword>
<keyword evidence="11" id="KW-1006">Bacterial flagellum protein export</keyword>
<dbReference type="Pfam" id="PF00448">
    <property type="entry name" value="SRP54"/>
    <property type="match status" value="1"/>
</dbReference>
<evidence type="ECO:0000256" key="13">
    <source>
        <dbReference type="NCBIfam" id="TIGR03499"/>
    </source>
</evidence>
<keyword evidence="5" id="KW-1003">Cell membrane</keyword>
<evidence type="ECO:0000313" key="18">
    <source>
        <dbReference type="Proteomes" id="UP000681526"/>
    </source>
</evidence>
<comment type="subcellular location">
    <subcellularLocation>
        <location evidence="1">Cell membrane</location>
        <topology evidence="1">Peripheral membrane protein</topology>
        <orientation evidence="1">Cytoplasmic side</orientation>
    </subcellularLocation>
</comment>
<dbReference type="Proteomes" id="UP000681526">
    <property type="component" value="Unassembled WGS sequence"/>
</dbReference>
<dbReference type="SMART" id="SM00962">
    <property type="entry name" value="SRP54"/>
    <property type="match status" value="1"/>
</dbReference>
<comment type="caution">
    <text evidence="17">The sequence shown here is derived from an EMBL/GenBank/DDBJ whole genome shotgun (WGS) entry which is preliminary data.</text>
</comment>
<keyword evidence="17" id="KW-0969">Cilium</keyword>
<feature type="domain" description="SRP54-type proteins GTP-binding" evidence="16">
    <location>
        <begin position="236"/>
        <end position="427"/>
    </location>
</feature>
<evidence type="ECO:0000259" key="16">
    <source>
        <dbReference type="SMART" id="SM00962"/>
    </source>
</evidence>
<comment type="function">
    <text evidence="12">Necessary for flagellar biosynthesis. May be involved in translocation of the flagellum.</text>
</comment>
<dbReference type="InterPro" id="IPR000897">
    <property type="entry name" value="SRP54_GTPase_dom"/>
</dbReference>
<dbReference type="Gene3D" id="1.20.120.1380">
    <property type="entry name" value="Flagellar FlhF biosynthesis protein, N domain"/>
    <property type="match status" value="1"/>
</dbReference>
<dbReference type="SMART" id="SM00382">
    <property type="entry name" value="AAA"/>
    <property type="match status" value="1"/>
</dbReference>
<sequence>MRVKRYVVDEVPEALPIIRSELGKDAVILNTKEIYVGGFLGLFRKKKMEVIAAVETNAPGVRNVPQNPLPVLAKPPGAAAAVAEAAPPLPQAAGMQRQQVARSAAAAVPADPEEVSPAEPASRNGQAAPESEVRSSARIAVDQDAVLEEIRQMKAMMAKLARSSELDAEPAALGKLRQRLAEQDVEQEWIELLIDKIKAHPGYSPDTGPEAVWEIAAELLREWVNPGEQAGIRDGTRVVHVVGPTGVGKTTTIAKLAAEQVLHLKRKVGFITSDTYRIAAVDQLRTYANILNVPMEVVFSPLELARAFKQLEDREIIFMDTAGRNFRNDLYVSEVNSLIQRDEDCDTFLVLSLNGKTRDLEAVASRFLAYGVTKVIFTKQDETDAIGSVLNLAMQHHLKAAYVTTGQNVPDDIEPFRSDRYVAQLLGAHGDD</sequence>
<dbReference type="InterPro" id="IPR003593">
    <property type="entry name" value="AAA+_ATPase"/>
</dbReference>
<evidence type="ECO:0000256" key="4">
    <source>
        <dbReference type="ARBA" id="ARBA00022448"/>
    </source>
</evidence>
<protein>
    <recommendedName>
        <fullName evidence="3 13">Flagellar biosynthesis protein FlhF</fullName>
    </recommendedName>
</protein>
<organism evidence="17 18">
    <name type="scientific">Thermobacillus xylanilyticus</name>
    <dbReference type="NCBI Taxonomy" id="76633"/>
    <lineage>
        <taxon>Bacteria</taxon>
        <taxon>Bacillati</taxon>
        <taxon>Bacillota</taxon>
        <taxon>Bacilli</taxon>
        <taxon>Bacillales</taxon>
        <taxon>Paenibacillaceae</taxon>
        <taxon>Thermobacillus</taxon>
    </lineage>
</organism>
<dbReference type="NCBIfam" id="TIGR03499">
    <property type="entry name" value="FlhF"/>
    <property type="match status" value="1"/>
</dbReference>
<gene>
    <name evidence="17" type="primary">txxe 663</name>
    <name evidence="17" type="ORF">TXXE_01800</name>
</gene>
<keyword evidence="18" id="KW-1185">Reference proteome</keyword>
<dbReference type="InterPro" id="IPR020006">
    <property type="entry name" value="FlhF"/>
</dbReference>
<keyword evidence="17" id="KW-0282">Flagellum</keyword>
<evidence type="ECO:0000256" key="5">
    <source>
        <dbReference type="ARBA" id="ARBA00022475"/>
    </source>
</evidence>
<comment type="similarity">
    <text evidence="2">Belongs to the GTP-binding SRP family.</text>
</comment>
<feature type="compositionally biased region" description="Low complexity" evidence="14">
    <location>
        <begin position="100"/>
        <end position="110"/>
    </location>
</feature>
<keyword evidence="7" id="KW-1005">Bacterial flagellum biogenesis</keyword>
<evidence type="ECO:0000256" key="10">
    <source>
        <dbReference type="ARBA" id="ARBA00023136"/>
    </source>
</evidence>
<evidence type="ECO:0000256" key="11">
    <source>
        <dbReference type="ARBA" id="ARBA00023225"/>
    </source>
</evidence>
<evidence type="ECO:0000256" key="6">
    <source>
        <dbReference type="ARBA" id="ARBA00022741"/>
    </source>
</evidence>
<evidence type="ECO:0000256" key="2">
    <source>
        <dbReference type="ARBA" id="ARBA00008531"/>
    </source>
</evidence>
<dbReference type="Gene3D" id="3.40.50.300">
    <property type="entry name" value="P-loop containing nucleotide triphosphate hydrolases"/>
    <property type="match status" value="1"/>
</dbReference>
<keyword evidence="9" id="KW-0342">GTP-binding</keyword>
<evidence type="ECO:0000256" key="7">
    <source>
        <dbReference type="ARBA" id="ARBA00022795"/>
    </source>
</evidence>
<keyword evidence="6" id="KW-0547">Nucleotide-binding</keyword>
<feature type="region of interest" description="Disordered" evidence="14">
    <location>
        <begin position="100"/>
        <end position="136"/>
    </location>
</feature>
<evidence type="ECO:0000256" key="8">
    <source>
        <dbReference type="ARBA" id="ARBA00022927"/>
    </source>
</evidence>
<evidence type="ECO:0000256" key="9">
    <source>
        <dbReference type="ARBA" id="ARBA00023134"/>
    </source>
</evidence>
<dbReference type="InterPro" id="IPR047040">
    <property type="entry name" value="FlhF__GTPase_dom"/>
</dbReference>
<dbReference type="CDD" id="cd17873">
    <property type="entry name" value="FlhF"/>
    <property type="match status" value="1"/>
</dbReference>
<dbReference type="SUPFAM" id="SSF52540">
    <property type="entry name" value="P-loop containing nucleoside triphosphate hydrolases"/>
    <property type="match status" value="1"/>
</dbReference>
<evidence type="ECO:0000313" key="17">
    <source>
        <dbReference type="EMBL" id="CAG5077808.1"/>
    </source>
</evidence>
<proteinExistence type="inferred from homology"/>
<evidence type="ECO:0000259" key="15">
    <source>
        <dbReference type="SMART" id="SM00382"/>
    </source>
</evidence>
<feature type="domain" description="AAA+ ATPase" evidence="15">
    <location>
        <begin position="235"/>
        <end position="382"/>
    </location>
</feature>
<keyword evidence="4" id="KW-0813">Transport</keyword>
<evidence type="ECO:0000256" key="14">
    <source>
        <dbReference type="SAM" id="MobiDB-lite"/>
    </source>
</evidence>